<dbReference type="Proteomes" id="UP000191931">
    <property type="component" value="Unassembled WGS sequence"/>
</dbReference>
<keyword evidence="4" id="KW-1185">Reference proteome</keyword>
<dbReference type="SMART" id="SM00073">
    <property type="entry name" value="HPT"/>
    <property type="match status" value="1"/>
</dbReference>
<dbReference type="Gene3D" id="1.20.120.160">
    <property type="entry name" value="HPT domain"/>
    <property type="match status" value="1"/>
</dbReference>
<dbReference type="Pfam" id="PF01627">
    <property type="entry name" value="Hpt"/>
    <property type="match status" value="1"/>
</dbReference>
<dbReference type="SUPFAM" id="SSF47226">
    <property type="entry name" value="Histidine-containing phosphotransfer domain, HPT domain"/>
    <property type="match status" value="1"/>
</dbReference>
<dbReference type="CDD" id="cd00088">
    <property type="entry name" value="HPT"/>
    <property type="match status" value="1"/>
</dbReference>
<dbReference type="PROSITE" id="PS50894">
    <property type="entry name" value="HPT"/>
    <property type="match status" value="1"/>
</dbReference>
<dbReference type="STRING" id="1246637.MTBBW1_1050016"/>
<gene>
    <name evidence="3" type="ORF">MTBBW1_1050016</name>
</gene>
<evidence type="ECO:0000259" key="2">
    <source>
        <dbReference type="PROSITE" id="PS50894"/>
    </source>
</evidence>
<feature type="modified residue" description="Phosphohistidine" evidence="1">
    <location>
        <position position="52"/>
    </location>
</feature>
<dbReference type="EMBL" id="FWEV01000008">
    <property type="protein sequence ID" value="SLM27642.1"/>
    <property type="molecule type" value="Genomic_DNA"/>
</dbReference>
<organism evidence="3 4">
    <name type="scientific">Desulfamplus magnetovallimortis</name>
    <dbReference type="NCBI Taxonomy" id="1246637"/>
    <lineage>
        <taxon>Bacteria</taxon>
        <taxon>Pseudomonadati</taxon>
        <taxon>Thermodesulfobacteriota</taxon>
        <taxon>Desulfobacteria</taxon>
        <taxon>Desulfobacterales</taxon>
        <taxon>Desulfobacteraceae</taxon>
        <taxon>Desulfamplus</taxon>
    </lineage>
</organism>
<dbReference type="RefSeq" id="WP_080804117.1">
    <property type="nucleotide sequence ID" value="NZ_LT828545.1"/>
</dbReference>
<proteinExistence type="predicted"/>
<name>A0A1W1H5B8_9BACT</name>
<dbReference type="GO" id="GO:0000160">
    <property type="term" value="P:phosphorelay signal transduction system"/>
    <property type="evidence" value="ECO:0007669"/>
    <property type="project" value="InterPro"/>
</dbReference>
<sequence length="106" mass="11368">MNFKQMASDIGIDIEDFIELAEMLVDVSLNDLSNFEKGISSGDLQASAMSAHSIKGASANLGFMEISKAAATLEKAAKTDSIENIEPEVSLIKTKMSQIKQALENS</sequence>
<protein>
    <submittedName>
        <fullName evidence="3">Putative Hpt domain protein</fullName>
    </submittedName>
</protein>
<evidence type="ECO:0000313" key="4">
    <source>
        <dbReference type="Proteomes" id="UP000191931"/>
    </source>
</evidence>
<reference evidence="3 4" key="1">
    <citation type="submission" date="2017-03" db="EMBL/GenBank/DDBJ databases">
        <authorList>
            <person name="Afonso C.L."/>
            <person name="Miller P.J."/>
            <person name="Scott M.A."/>
            <person name="Spackman E."/>
            <person name="Goraichik I."/>
            <person name="Dimitrov K.M."/>
            <person name="Suarez D.L."/>
            <person name="Swayne D.E."/>
        </authorList>
    </citation>
    <scope>NUCLEOTIDE SEQUENCE [LARGE SCALE GENOMIC DNA]</scope>
    <source>
        <strain evidence="3">PRJEB14757</strain>
    </source>
</reference>
<keyword evidence="1" id="KW-0597">Phosphoprotein</keyword>
<evidence type="ECO:0000313" key="3">
    <source>
        <dbReference type="EMBL" id="SLM27642.1"/>
    </source>
</evidence>
<dbReference type="AlphaFoldDB" id="A0A1W1H5B8"/>
<evidence type="ECO:0000256" key="1">
    <source>
        <dbReference type="PROSITE-ProRule" id="PRU00110"/>
    </source>
</evidence>
<dbReference type="InterPro" id="IPR036641">
    <property type="entry name" value="HPT_dom_sf"/>
</dbReference>
<dbReference type="InterPro" id="IPR008207">
    <property type="entry name" value="Sig_transdc_His_kin_Hpt_dom"/>
</dbReference>
<feature type="domain" description="HPt" evidence="2">
    <location>
        <begin position="13"/>
        <end position="106"/>
    </location>
</feature>
<dbReference type="GO" id="GO:0004672">
    <property type="term" value="F:protein kinase activity"/>
    <property type="evidence" value="ECO:0007669"/>
    <property type="project" value="UniProtKB-ARBA"/>
</dbReference>
<dbReference type="OrthoDB" id="5422474at2"/>
<accession>A0A1W1H5B8</accession>